<dbReference type="Pfam" id="PF21789">
    <property type="entry name" value="TNP-like_RNaseH_C"/>
    <property type="match status" value="1"/>
</dbReference>
<feature type="domain" description="Transposable element P transposase-like RNase H C-terminal" evidence="3">
    <location>
        <begin position="440"/>
        <end position="472"/>
    </location>
</feature>
<dbReference type="InterPro" id="IPR048365">
    <property type="entry name" value="TNP-like_RNaseH_N"/>
</dbReference>
<keyword evidence="5" id="KW-1185">Reference proteome</keyword>
<accession>A0ABP1R893</accession>
<proteinExistence type="predicted"/>
<evidence type="ECO:0000313" key="4">
    <source>
        <dbReference type="EMBL" id="CAL8122652.1"/>
    </source>
</evidence>
<dbReference type="Proteomes" id="UP001642540">
    <property type="component" value="Unassembled WGS sequence"/>
</dbReference>
<protein>
    <recommendedName>
        <fullName evidence="6">Transposable element P transposase</fullName>
    </recommendedName>
</protein>
<sequence>MAKLQDQLQKSSMKTLEEAIQAEDSIPSQMKLTILTSLKYAKSKGKGMRYDSDWLLQALLIKIRSPKGYRQLRADEVIPLPHPNHLTQYLRGIPCQFGFNDFIFAELEKQFRDKLGRDCQIVLVFDEVKVQEAITFDKSTLKFQGFIDYAEFTGDLKVKPNAPKEADHCLVFMIQSLNSKMTQPIASFATRGAAPGGILAKMIVSCITRLENVNLQVVGVVCDGAATNKSAWKELGIGVKDGAVINKITNPADESRNVFFFTDVPHVLKCIRNNLLKKEIAMYKGGIVNWAFYKALYDVDSQSDIRAAPKLTLQHVNPGPFQKMVVSHAAQIFSNSVASALKFYRECGNPFFKGSELTEEFTRTINDLFDACNGRRIGQGLKPGSDKFKVISDFLKSISDEDTYAAEVTFVSLRVTLTSIIEITVYLCDVVGYEYVLPGKLNQDKLERFFGLIRSYGGDDSHPTVTSFAHLFRLLTIYSPTDKIIHGNVKTDNESSLAVTAYVDALKSLRKSVIAKNKDSRELLEETLLSKLFCGEADQNVLQVVLHDHSYCLPSPLRSITYKLCGFVAFKAKSFSKCHSCVESLVDRNPSTSDMLFTKLKDCGRLTYPSLALVRLLCDDIEPVLDKKLITIDDPMLFVQSFLAELDNVNIVGIGCSVDHSSKLVVSIVFYYVTIRAWFFTKNKNKEDLRGRLAKKNKMKMAKTT</sequence>
<dbReference type="Pfam" id="PF21788">
    <property type="entry name" value="TNP-like_GBD"/>
    <property type="match status" value="1"/>
</dbReference>
<dbReference type="InterPro" id="IPR048367">
    <property type="entry name" value="TNP-like_RNaseH_C"/>
</dbReference>
<evidence type="ECO:0000313" key="5">
    <source>
        <dbReference type="Proteomes" id="UP001642540"/>
    </source>
</evidence>
<comment type="caution">
    <text evidence="4">The sequence shown here is derived from an EMBL/GenBank/DDBJ whole genome shotgun (WGS) entry which is preliminary data.</text>
</comment>
<dbReference type="PANTHER" id="PTHR47577:SF2">
    <property type="entry name" value="THAP DOMAIN CONTAINING 9"/>
    <property type="match status" value="1"/>
</dbReference>
<reference evidence="4 5" key="1">
    <citation type="submission" date="2024-08" db="EMBL/GenBank/DDBJ databases">
        <authorList>
            <person name="Cucini C."/>
            <person name="Frati F."/>
        </authorList>
    </citation>
    <scope>NUCLEOTIDE SEQUENCE [LARGE SCALE GENOMIC DNA]</scope>
</reference>
<organism evidence="4 5">
    <name type="scientific">Orchesella dallaii</name>
    <dbReference type="NCBI Taxonomy" id="48710"/>
    <lineage>
        <taxon>Eukaryota</taxon>
        <taxon>Metazoa</taxon>
        <taxon>Ecdysozoa</taxon>
        <taxon>Arthropoda</taxon>
        <taxon>Hexapoda</taxon>
        <taxon>Collembola</taxon>
        <taxon>Entomobryomorpha</taxon>
        <taxon>Entomobryoidea</taxon>
        <taxon>Orchesellidae</taxon>
        <taxon>Orchesellinae</taxon>
        <taxon>Orchesella</taxon>
    </lineage>
</organism>
<evidence type="ECO:0000259" key="1">
    <source>
        <dbReference type="Pfam" id="PF21787"/>
    </source>
</evidence>
<dbReference type="InterPro" id="IPR048366">
    <property type="entry name" value="TNP-like_GBD"/>
</dbReference>
<dbReference type="PANTHER" id="PTHR47577">
    <property type="entry name" value="THAP DOMAIN-CONTAINING PROTEIN 6"/>
    <property type="match status" value="1"/>
</dbReference>
<dbReference type="Pfam" id="PF21787">
    <property type="entry name" value="TNP-like_RNaseH_N"/>
    <property type="match status" value="1"/>
</dbReference>
<feature type="domain" description="Transposable element P transposase-like RNase H" evidence="1">
    <location>
        <begin position="95"/>
        <end position="236"/>
    </location>
</feature>
<evidence type="ECO:0000259" key="3">
    <source>
        <dbReference type="Pfam" id="PF21789"/>
    </source>
</evidence>
<gene>
    <name evidence="4" type="ORF">ODALV1_LOCUS19901</name>
</gene>
<feature type="domain" description="Transposable element P transposase-like GTP-binding insertion" evidence="2">
    <location>
        <begin position="266"/>
        <end position="377"/>
    </location>
</feature>
<evidence type="ECO:0000259" key="2">
    <source>
        <dbReference type="Pfam" id="PF21788"/>
    </source>
</evidence>
<dbReference type="EMBL" id="CAXLJM020000068">
    <property type="protein sequence ID" value="CAL8122652.1"/>
    <property type="molecule type" value="Genomic_DNA"/>
</dbReference>
<evidence type="ECO:0008006" key="6">
    <source>
        <dbReference type="Google" id="ProtNLM"/>
    </source>
</evidence>
<name>A0ABP1R893_9HEXA</name>